<comment type="similarity">
    <text evidence="2">Belongs to the ExbB/TolQ family.</text>
</comment>
<feature type="domain" description="MotA/TolQ/ExbB proton channel" evidence="9">
    <location>
        <begin position="67"/>
        <end position="187"/>
    </location>
</feature>
<keyword evidence="6 8" id="KW-0472">Membrane</keyword>
<feature type="transmembrane region" description="Helical" evidence="8">
    <location>
        <begin position="113"/>
        <end position="136"/>
    </location>
</feature>
<protein>
    <submittedName>
        <fullName evidence="10">MotA/TolQ/ExbB proton channel family protein</fullName>
    </submittedName>
</protein>
<feature type="transmembrane region" description="Helical" evidence="8">
    <location>
        <begin position="12"/>
        <end position="31"/>
    </location>
</feature>
<feature type="region of interest" description="Disordered" evidence="7">
    <location>
        <begin position="197"/>
        <end position="226"/>
    </location>
</feature>
<keyword evidence="4 8" id="KW-0812">Transmembrane</keyword>
<evidence type="ECO:0000256" key="3">
    <source>
        <dbReference type="ARBA" id="ARBA00022475"/>
    </source>
</evidence>
<dbReference type="EMBL" id="UOFD01000040">
    <property type="protein sequence ID" value="VAW52150.1"/>
    <property type="molecule type" value="Genomic_DNA"/>
</dbReference>
<feature type="transmembrane region" description="Helical" evidence="8">
    <location>
        <begin position="148"/>
        <end position="172"/>
    </location>
</feature>
<evidence type="ECO:0000256" key="4">
    <source>
        <dbReference type="ARBA" id="ARBA00022692"/>
    </source>
</evidence>
<evidence type="ECO:0000256" key="7">
    <source>
        <dbReference type="SAM" id="MobiDB-lite"/>
    </source>
</evidence>
<evidence type="ECO:0000256" key="6">
    <source>
        <dbReference type="ARBA" id="ARBA00023136"/>
    </source>
</evidence>
<feature type="compositionally biased region" description="Low complexity" evidence="7">
    <location>
        <begin position="208"/>
        <end position="218"/>
    </location>
</feature>
<dbReference type="GO" id="GO:0005886">
    <property type="term" value="C:plasma membrane"/>
    <property type="evidence" value="ECO:0007669"/>
    <property type="project" value="UniProtKB-SubCell"/>
</dbReference>
<organism evidence="10">
    <name type="scientific">hydrothermal vent metagenome</name>
    <dbReference type="NCBI Taxonomy" id="652676"/>
    <lineage>
        <taxon>unclassified sequences</taxon>
        <taxon>metagenomes</taxon>
        <taxon>ecological metagenomes</taxon>
    </lineage>
</organism>
<reference evidence="10" key="1">
    <citation type="submission" date="2018-06" db="EMBL/GenBank/DDBJ databases">
        <authorList>
            <person name="Zhirakovskaya E."/>
        </authorList>
    </citation>
    <scope>NUCLEOTIDE SEQUENCE</scope>
</reference>
<name>A0A3B0WI36_9ZZZZ</name>
<dbReference type="PANTHER" id="PTHR30625">
    <property type="entry name" value="PROTEIN TOLQ"/>
    <property type="match status" value="1"/>
</dbReference>
<dbReference type="Pfam" id="PF01618">
    <property type="entry name" value="MotA_ExbB"/>
    <property type="match status" value="1"/>
</dbReference>
<proteinExistence type="inferred from homology"/>
<evidence type="ECO:0000256" key="5">
    <source>
        <dbReference type="ARBA" id="ARBA00022989"/>
    </source>
</evidence>
<dbReference type="AlphaFoldDB" id="A0A3B0WI36"/>
<evidence type="ECO:0000259" key="9">
    <source>
        <dbReference type="Pfam" id="PF01618"/>
    </source>
</evidence>
<accession>A0A3B0WI36</accession>
<evidence type="ECO:0000256" key="2">
    <source>
        <dbReference type="ARBA" id="ARBA00010442"/>
    </source>
</evidence>
<sequence length="226" mass="25023">MFELVKSGGWLMLPIILCSIISISIIAERFWSLRREKVLPRHLVANVWNAIKKDNLEKADIEALSKESALGQILSTGLLNRSESRERIKECIEERGREVVHDLERFLNTLGTIASISPLLGLLGTVIGMISVFAAITQHGVGDPGALAGGISQAMITTAAGLTVAIFSLVFYRYFRRKVDGIVVIMEREAIKMVDVLHNNRKQHTKPTSKPTSKSSSKNKTDKTKK</sequence>
<keyword evidence="3" id="KW-1003">Cell membrane</keyword>
<evidence type="ECO:0000256" key="1">
    <source>
        <dbReference type="ARBA" id="ARBA00004651"/>
    </source>
</evidence>
<dbReference type="InterPro" id="IPR050790">
    <property type="entry name" value="ExbB/TolQ_transport"/>
</dbReference>
<comment type="subcellular location">
    <subcellularLocation>
        <location evidence="1">Cell membrane</location>
        <topology evidence="1">Multi-pass membrane protein</topology>
    </subcellularLocation>
</comment>
<dbReference type="InterPro" id="IPR002898">
    <property type="entry name" value="MotA_ExbB_proton_chnl"/>
</dbReference>
<keyword evidence="5 8" id="KW-1133">Transmembrane helix</keyword>
<gene>
    <name evidence="10" type="ORF">MNBD_GAMMA06-2244</name>
</gene>
<evidence type="ECO:0000256" key="8">
    <source>
        <dbReference type="SAM" id="Phobius"/>
    </source>
</evidence>
<dbReference type="PANTHER" id="PTHR30625:SF11">
    <property type="entry name" value="MOTA_TOLQ_EXBB PROTON CHANNEL DOMAIN-CONTAINING PROTEIN"/>
    <property type="match status" value="1"/>
</dbReference>
<evidence type="ECO:0000313" key="10">
    <source>
        <dbReference type="EMBL" id="VAW52150.1"/>
    </source>
</evidence>
<dbReference type="GO" id="GO:0017038">
    <property type="term" value="P:protein import"/>
    <property type="evidence" value="ECO:0007669"/>
    <property type="project" value="TreeGrafter"/>
</dbReference>